<dbReference type="Gene3D" id="3.40.1190.10">
    <property type="entry name" value="Mur-like, catalytic domain"/>
    <property type="match status" value="1"/>
</dbReference>
<dbReference type="EC" id="6.3.2.9" evidence="7 8"/>
<accession>A0AAU7V7U2</accession>
<dbReference type="Pfam" id="PF08245">
    <property type="entry name" value="Mur_ligase_M"/>
    <property type="match status" value="1"/>
</dbReference>
<feature type="domain" description="Mur ligase C-terminal" evidence="10">
    <location>
        <begin position="304"/>
        <end position="426"/>
    </location>
</feature>
<dbReference type="GO" id="GO:0009252">
    <property type="term" value="P:peptidoglycan biosynthetic process"/>
    <property type="evidence" value="ECO:0007669"/>
    <property type="project" value="UniProtKB-UniRule"/>
</dbReference>
<evidence type="ECO:0000259" key="10">
    <source>
        <dbReference type="Pfam" id="PF02875"/>
    </source>
</evidence>
<dbReference type="PRINTS" id="PR00420">
    <property type="entry name" value="RNGMNOXGNASE"/>
</dbReference>
<protein>
    <recommendedName>
        <fullName evidence="7 8">UDP-N-acetylmuramoylalanine--D-glutamate ligase</fullName>
        <ecNumber evidence="7 8">6.3.2.9</ecNumber>
    </recommendedName>
    <alternativeName>
        <fullName evidence="7">D-glutamic acid-adding enzyme</fullName>
    </alternativeName>
    <alternativeName>
        <fullName evidence="7">UDP-N-acetylmuramoyl-L-alanyl-D-glutamate synthetase</fullName>
    </alternativeName>
</protein>
<dbReference type="GO" id="GO:0005737">
    <property type="term" value="C:cytoplasm"/>
    <property type="evidence" value="ECO:0007669"/>
    <property type="project" value="UniProtKB-SubCell"/>
</dbReference>
<dbReference type="GO" id="GO:0008764">
    <property type="term" value="F:UDP-N-acetylmuramoylalanine-D-glutamate ligase activity"/>
    <property type="evidence" value="ECO:0007669"/>
    <property type="project" value="UniProtKB-UniRule"/>
</dbReference>
<feature type="binding site" evidence="7">
    <location>
        <begin position="110"/>
        <end position="116"/>
    </location>
    <ligand>
        <name>ATP</name>
        <dbReference type="ChEBI" id="CHEBI:30616"/>
    </ligand>
</feature>
<dbReference type="Gene3D" id="3.40.50.720">
    <property type="entry name" value="NAD(P)-binding Rossmann-like Domain"/>
    <property type="match status" value="1"/>
</dbReference>
<name>A0AAU7V7U2_9ACTO</name>
<dbReference type="InterPro" id="IPR036615">
    <property type="entry name" value="Mur_ligase_C_dom_sf"/>
</dbReference>
<evidence type="ECO:0000256" key="9">
    <source>
        <dbReference type="SAM" id="SignalP"/>
    </source>
</evidence>
<evidence type="ECO:0000256" key="5">
    <source>
        <dbReference type="ARBA" id="ARBA00022741"/>
    </source>
</evidence>
<comment type="similarity">
    <text evidence="7">Belongs to the MurCDEF family.</text>
</comment>
<comment type="function">
    <text evidence="7 8">Cell wall formation. Catalyzes the addition of glutamate to the nucleotide precursor UDP-N-acetylmuramoyl-L-alanine (UMA).</text>
</comment>
<dbReference type="NCBIfam" id="TIGR01087">
    <property type="entry name" value="murD"/>
    <property type="match status" value="1"/>
</dbReference>
<dbReference type="HAMAP" id="MF_00639">
    <property type="entry name" value="MurD"/>
    <property type="match status" value="1"/>
</dbReference>
<dbReference type="PANTHER" id="PTHR43692:SF1">
    <property type="entry name" value="UDP-N-ACETYLMURAMOYLALANINE--D-GLUTAMATE LIGASE"/>
    <property type="match status" value="1"/>
</dbReference>
<comment type="pathway">
    <text evidence="2 7 8">Cell wall biogenesis; peptidoglycan biosynthesis.</text>
</comment>
<feature type="domain" description="Mur ligase central" evidence="11">
    <location>
        <begin position="108"/>
        <end position="217"/>
    </location>
</feature>
<evidence type="ECO:0000256" key="6">
    <source>
        <dbReference type="ARBA" id="ARBA00022840"/>
    </source>
</evidence>
<proteinExistence type="inferred from homology"/>
<comment type="catalytic activity">
    <reaction evidence="7 8">
        <text>UDP-N-acetyl-alpha-D-muramoyl-L-alanine + D-glutamate + ATP = UDP-N-acetyl-alpha-D-muramoyl-L-alanyl-D-glutamate + ADP + phosphate + H(+)</text>
        <dbReference type="Rhea" id="RHEA:16429"/>
        <dbReference type="ChEBI" id="CHEBI:15378"/>
        <dbReference type="ChEBI" id="CHEBI:29986"/>
        <dbReference type="ChEBI" id="CHEBI:30616"/>
        <dbReference type="ChEBI" id="CHEBI:43474"/>
        <dbReference type="ChEBI" id="CHEBI:83898"/>
        <dbReference type="ChEBI" id="CHEBI:83900"/>
        <dbReference type="ChEBI" id="CHEBI:456216"/>
        <dbReference type="EC" id="6.3.2.9"/>
    </reaction>
</comment>
<dbReference type="KEGG" id="sapp:SAC06_06835"/>
<dbReference type="Pfam" id="PF21799">
    <property type="entry name" value="MurD-like_N"/>
    <property type="match status" value="1"/>
</dbReference>
<evidence type="ECO:0000256" key="8">
    <source>
        <dbReference type="RuleBase" id="RU003664"/>
    </source>
</evidence>
<dbReference type="InterPro" id="IPR036565">
    <property type="entry name" value="Mur-like_cat_sf"/>
</dbReference>
<dbReference type="Pfam" id="PF02875">
    <property type="entry name" value="Mur_ligase_C"/>
    <property type="match status" value="1"/>
</dbReference>
<dbReference type="GO" id="GO:0005524">
    <property type="term" value="F:ATP binding"/>
    <property type="evidence" value="ECO:0007669"/>
    <property type="project" value="UniProtKB-UniRule"/>
</dbReference>
<evidence type="ECO:0000256" key="4">
    <source>
        <dbReference type="ARBA" id="ARBA00022598"/>
    </source>
</evidence>
<dbReference type="InterPro" id="IPR013221">
    <property type="entry name" value="Mur_ligase_cen"/>
</dbReference>
<feature type="signal peptide" evidence="9">
    <location>
        <begin position="1"/>
        <end position="19"/>
    </location>
</feature>
<keyword evidence="9" id="KW-0732">Signal</keyword>
<sequence>MLPGKIAVLGAGVSGLAAAAALRARGIQTAVFDQQSPEADVVVADGHLLGRAVVEWAPEAVVTSPGIAPHTPLLRTVRAAGLPVWSEVELAWRLQEDSPRAGRPWLAITGTNGKTTTVGLLTAMLAANGEAVAEVGNVGLPITSQVDSEATVFALEISSFQLETTESMAPEAAICLNVESDHLDWHGSEQAYREAKARVYHRAGVSCYFADDPVVAELVPAGALALRCGEPGPGEIGVSEGWVVDRRSDPVRLVELRLIPFYQDRRCPPALLQDIVAAVALARVHGVEPEAIAAGLAAFEPAAHRGAVVAVQDGVTYIDDSKATNAHAAAAALAGLAPLSAVWIAGGDAKGQDFTHLVRQVADRVRVAILIGVDREPFRRAFAQVSPKTPIVEVMGEGTPAQWMAQVVDHARQWAEPGDTVVLAPGCASWDQFNSYGERGDCFAAAVRAER</sequence>
<evidence type="ECO:0000256" key="2">
    <source>
        <dbReference type="ARBA" id="ARBA00004752"/>
    </source>
</evidence>
<dbReference type="PANTHER" id="PTHR43692">
    <property type="entry name" value="UDP-N-ACETYLMURAMOYLALANINE--D-GLUTAMATE LIGASE"/>
    <property type="match status" value="1"/>
</dbReference>
<dbReference type="SUPFAM" id="SSF53623">
    <property type="entry name" value="MurD-like peptide ligases, catalytic domain"/>
    <property type="match status" value="1"/>
</dbReference>
<dbReference type="InterPro" id="IPR004101">
    <property type="entry name" value="Mur_ligase_C"/>
</dbReference>
<keyword evidence="5 7" id="KW-0547">Nucleotide-binding</keyword>
<dbReference type="GO" id="GO:0051301">
    <property type="term" value="P:cell division"/>
    <property type="evidence" value="ECO:0007669"/>
    <property type="project" value="UniProtKB-KW"/>
</dbReference>
<keyword evidence="7 8" id="KW-0961">Cell wall biogenesis/degradation</keyword>
<dbReference type="Gene3D" id="3.90.190.20">
    <property type="entry name" value="Mur ligase, C-terminal domain"/>
    <property type="match status" value="1"/>
</dbReference>
<organism evidence="12">
    <name type="scientific">Scrofimicrobium appendicitidis</name>
    <dbReference type="NCBI Taxonomy" id="3079930"/>
    <lineage>
        <taxon>Bacteria</taxon>
        <taxon>Bacillati</taxon>
        <taxon>Actinomycetota</taxon>
        <taxon>Actinomycetes</taxon>
        <taxon>Actinomycetales</taxon>
        <taxon>Actinomycetaceae</taxon>
        <taxon>Scrofimicrobium</taxon>
    </lineage>
</organism>
<dbReference type="SUPFAM" id="SSF51984">
    <property type="entry name" value="MurCD N-terminal domain"/>
    <property type="match status" value="1"/>
</dbReference>
<dbReference type="RefSeq" id="WP_350257567.1">
    <property type="nucleotide sequence ID" value="NZ_CP138335.1"/>
</dbReference>
<evidence type="ECO:0000259" key="11">
    <source>
        <dbReference type="Pfam" id="PF08245"/>
    </source>
</evidence>
<comment type="subcellular location">
    <subcellularLocation>
        <location evidence="1 7 8">Cytoplasm</location>
    </subcellularLocation>
</comment>
<evidence type="ECO:0000256" key="7">
    <source>
        <dbReference type="HAMAP-Rule" id="MF_00639"/>
    </source>
</evidence>
<dbReference type="GO" id="GO:0071555">
    <property type="term" value="P:cell wall organization"/>
    <property type="evidence" value="ECO:0007669"/>
    <property type="project" value="UniProtKB-KW"/>
</dbReference>
<keyword evidence="7 8" id="KW-0132">Cell division</keyword>
<dbReference type="GO" id="GO:0008360">
    <property type="term" value="P:regulation of cell shape"/>
    <property type="evidence" value="ECO:0007669"/>
    <property type="project" value="UniProtKB-KW"/>
</dbReference>
<gene>
    <name evidence="7 12" type="primary">murD</name>
    <name evidence="12" type="ORF">SAC06_06835</name>
</gene>
<feature type="chain" id="PRO_5043997698" description="UDP-N-acetylmuramoylalanine--D-glutamate ligase" evidence="9">
    <location>
        <begin position="20"/>
        <end position="451"/>
    </location>
</feature>
<keyword evidence="6 7" id="KW-0067">ATP-binding</keyword>
<dbReference type="AlphaFoldDB" id="A0AAU7V7U2"/>
<reference evidence="12" key="1">
    <citation type="submission" date="2023-11" db="EMBL/GenBank/DDBJ databases">
        <title>Scrofimicrobium hongkongense sp. nov., isolated from a patient with peritonitis.</title>
        <authorList>
            <person name="Lao H.Y."/>
            <person name="Wong A.Y.P."/>
            <person name="Ng T.L."/>
            <person name="Wong R.Y.L."/>
            <person name="Yau M.C.Y."/>
            <person name="Lam J.Y.W."/>
            <person name="Siu G.K.H."/>
        </authorList>
    </citation>
    <scope>NUCLEOTIDE SEQUENCE</scope>
    <source>
        <strain evidence="12">R131</strain>
    </source>
</reference>
<keyword evidence="7 8" id="KW-0133">Cell shape</keyword>
<keyword evidence="7 8" id="KW-0573">Peptidoglycan synthesis</keyword>
<keyword evidence="7 8" id="KW-0131">Cell cycle</keyword>
<keyword evidence="4 7" id="KW-0436">Ligase</keyword>
<evidence type="ECO:0000256" key="1">
    <source>
        <dbReference type="ARBA" id="ARBA00004496"/>
    </source>
</evidence>
<dbReference type="SUPFAM" id="SSF53244">
    <property type="entry name" value="MurD-like peptide ligases, peptide-binding domain"/>
    <property type="match status" value="1"/>
</dbReference>
<evidence type="ECO:0000256" key="3">
    <source>
        <dbReference type="ARBA" id="ARBA00022490"/>
    </source>
</evidence>
<keyword evidence="3 7" id="KW-0963">Cytoplasm</keyword>
<dbReference type="InterPro" id="IPR005762">
    <property type="entry name" value="MurD"/>
</dbReference>
<evidence type="ECO:0000313" key="12">
    <source>
        <dbReference type="EMBL" id="XBW07361.1"/>
    </source>
</evidence>
<dbReference type="EMBL" id="CP138335">
    <property type="protein sequence ID" value="XBW07361.1"/>
    <property type="molecule type" value="Genomic_DNA"/>
</dbReference>